<dbReference type="PANTHER" id="PTHR24107">
    <property type="entry name" value="YNEIN REGULATORY COMPLEX SUBUNIT 5"/>
    <property type="match status" value="1"/>
</dbReference>
<dbReference type="SUPFAM" id="SSF52047">
    <property type="entry name" value="RNI-like"/>
    <property type="match status" value="1"/>
</dbReference>
<dbReference type="AlphaFoldDB" id="A0A814HU81"/>
<keyword evidence="6" id="KW-1185">Reference proteome</keyword>
<comment type="caution">
    <text evidence="5">The sequence shown here is derived from an EMBL/GenBank/DDBJ whole genome shotgun (WGS) entry which is preliminary data.</text>
</comment>
<proteinExistence type="predicted"/>
<gene>
    <name evidence="5" type="ORF">XAT740_LOCUS13912</name>
</gene>
<dbReference type="Pfam" id="PF13516">
    <property type="entry name" value="LRR_6"/>
    <property type="match status" value="1"/>
</dbReference>
<dbReference type="GO" id="GO:0005856">
    <property type="term" value="C:cytoskeleton"/>
    <property type="evidence" value="ECO:0007669"/>
    <property type="project" value="UniProtKB-SubCell"/>
</dbReference>
<evidence type="ECO:0000256" key="2">
    <source>
        <dbReference type="ARBA" id="ARBA00022490"/>
    </source>
</evidence>
<evidence type="ECO:0000313" key="6">
    <source>
        <dbReference type="Proteomes" id="UP000663828"/>
    </source>
</evidence>
<evidence type="ECO:0000313" key="5">
    <source>
        <dbReference type="EMBL" id="CAF1014743.1"/>
    </source>
</evidence>
<dbReference type="InterPro" id="IPR032675">
    <property type="entry name" value="LRR_dom_sf"/>
</dbReference>
<comment type="subcellular location">
    <subcellularLocation>
        <location evidence="1">Cytoplasm</location>
        <location evidence="1">Cytoskeleton</location>
    </subcellularLocation>
</comment>
<accession>A0A814HU81</accession>
<evidence type="ECO:0000256" key="4">
    <source>
        <dbReference type="SAM" id="MobiDB-lite"/>
    </source>
</evidence>
<feature type="region of interest" description="Disordered" evidence="4">
    <location>
        <begin position="1"/>
        <end position="63"/>
    </location>
</feature>
<dbReference type="Gene3D" id="3.80.10.10">
    <property type="entry name" value="Ribonuclease Inhibitor"/>
    <property type="match status" value="1"/>
</dbReference>
<organism evidence="5 6">
    <name type="scientific">Adineta ricciae</name>
    <name type="common">Rotifer</name>
    <dbReference type="NCBI Taxonomy" id="249248"/>
    <lineage>
        <taxon>Eukaryota</taxon>
        <taxon>Metazoa</taxon>
        <taxon>Spiralia</taxon>
        <taxon>Gnathifera</taxon>
        <taxon>Rotifera</taxon>
        <taxon>Eurotatoria</taxon>
        <taxon>Bdelloidea</taxon>
        <taxon>Adinetida</taxon>
        <taxon>Adinetidae</taxon>
        <taxon>Adineta</taxon>
    </lineage>
</organism>
<sequence length="333" mass="37891">MEVRHSTSLTNNLSRQTIALSEDEREISPGRTASRTRNSKTTSSRDKKSTRTRPKKYRPPLTRTTQVMSNAIHFVNECHLKSISSDQIAGEHPHNAQRSTTRQARMSFDETKMNENLIRTRILSSEEVEEKMTRLEEKLKGDQELDMTGILNLSSMNLIDNDLSLIIQQIFYNQRKHCTGLILRNNFISSAGVKMLVEELLLTKTNLKFLSLANNSNVGDPAVAELIRYLEVNHCLTLLALPQTGITDYGVRLLADVLCGINTDFMCSTLEKLDISFNKFITDQSLEALLDIVMQNETLKELSIQHCSMSDGVLQELKQSNTRKRKRKLIFSE</sequence>
<keyword evidence="3" id="KW-0206">Cytoskeleton</keyword>
<dbReference type="InterPro" id="IPR001611">
    <property type="entry name" value="Leu-rich_rpt"/>
</dbReference>
<reference evidence="5" key="1">
    <citation type="submission" date="2021-02" db="EMBL/GenBank/DDBJ databases">
        <authorList>
            <person name="Nowell W R."/>
        </authorList>
    </citation>
    <scope>NUCLEOTIDE SEQUENCE</scope>
</reference>
<dbReference type="InterPro" id="IPR006553">
    <property type="entry name" value="Leu-rich_rpt_Cys-con_subtyp"/>
</dbReference>
<evidence type="ECO:0000256" key="1">
    <source>
        <dbReference type="ARBA" id="ARBA00004245"/>
    </source>
</evidence>
<name>A0A814HU81_ADIRI</name>
<dbReference type="SMART" id="SM00367">
    <property type="entry name" value="LRR_CC"/>
    <property type="match status" value="2"/>
</dbReference>
<dbReference type="InterPro" id="IPR052410">
    <property type="entry name" value="DRC5"/>
</dbReference>
<protein>
    <submittedName>
        <fullName evidence="5">Uncharacterized protein</fullName>
    </submittedName>
</protein>
<dbReference type="Proteomes" id="UP000663828">
    <property type="component" value="Unassembled WGS sequence"/>
</dbReference>
<keyword evidence="2" id="KW-0963">Cytoplasm</keyword>
<evidence type="ECO:0000256" key="3">
    <source>
        <dbReference type="ARBA" id="ARBA00023212"/>
    </source>
</evidence>
<dbReference type="EMBL" id="CAJNOR010000820">
    <property type="protein sequence ID" value="CAF1014743.1"/>
    <property type="molecule type" value="Genomic_DNA"/>
</dbReference>
<feature type="compositionally biased region" description="Polar residues" evidence="4">
    <location>
        <begin position="1"/>
        <end position="19"/>
    </location>
</feature>